<dbReference type="OrthoDB" id="10620147at2759"/>
<gene>
    <name evidence="1" type="ORF">BOKJ2_LOCUS10319</name>
</gene>
<proteinExistence type="predicted"/>
<evidence type="ECO:0000313" key="1">
    <source>
        <dbReference type="EMBL" id="CAD5223549.1"/>
    </source>
</evidence>
<keyword evidence="2" id="KW-1185">Reference proteome</keyword>
<protein>
    <submittedName>
        <fullName evidence="1">Uncharacterized protein</fullName>
    </submittedName>
</protein>
<reference evidence="1" key="1">
    <citation type="submission" date="2020-09" db="EMBL/GenBank/DDBJ databases">
        <authorList>
            <person name="Kikuchi T."/>
        </authorList>
    </citation>
    <scope>NUCLEOTIDE SEQUENCE</scope>
    <source>
        <strain evidence="1">SH1</strain>
    </source>
</reference>
<dbReference type="EMBL" id="CAJFCW020000005">
    <property type="protein sequence ID" value="CAG9118185.1"/>
    <property type="molecule type" value="Genomic_DNA"/>
</dbReference>
<name>A0A811L7A9_9BILA</name>
<comment type="caution">
    <text evidence="1">The sequence shown here is derived from an EMBL/GenBank/DDBJ whole genome shotgun (WGS) entry which is preliminary data.</text>
</comment>
<organism evidence="1 2">
    <name type="scientific">Bursaphelenchus okinawaensis</name>
    <dbReference type="NCBI Taxonomy" id="465554"/>
    <lineage>
        <taxon>Eukaryota</taxon>
        <taxon>Metazoa</taxon>
        <taxon>Ecdysozoa</taxon>
        <taxon>Nematoda</taxon>
        <taxon>Chromadorea</taxon>
        <taxon>Rhabditida</taxon>
        <taxon>Tylenchina</taxon>
        <taxon>Tylenchomorpha</taxon>
        <taxon>Aphelenchoidea</taxon>
        <taxon>Aphelenchoididae</taxon>
        <taxon>Bursaphelenchus</taxon>
    </lineage>
</organism>
<dbReference type="Proteomes" id="UP000783686">
    <property type="component" value="Unassembled WGS sequence"/>
</dbReference>
<accession>A0A811L7A9</accession>
<dbReference type="AlphaFoldDB" id="A0A811L7A9"/>
<evidence type="ECO:0000313" key="2">
    <source>
        <dbReference type="Proteomes" id="UP000614601"/>
    </source>
</evidence>
<sequence length="175" mass="21130">MAENREVMAEEGQVQGIEFNGVIPTEYVSYSKIEDRKARQRRNYFKTLVRQKDNINLFSSRVLMNVQQREKETKSGKQFMRNERKIMTERLNFLLAKNDQNDASTKPEVESLLRRFRLDDLDHFIKPLKPVDMNKLYTLETELLHYKPEAPMDPIKYSIEEYRKELKRIHFNRRE</sequence>
<dbReference type="Proteomes" id="UP000614601">
    <property type="component" value="Unassembled WGS sequence"/>
</dbReference>
<dbReference type="EMBL" id="CAJFDH010000005">
    <property type="protein sequence ID" value="CAD5223549.1"/>
    <property type="molecule type" value="Genomic_DNA"/>
</dbReference>